<dbReference type="SUPFAM" id="SSF46689">
    <property type="entry name" value="Homeodomain-like"/>
    <property type="match status" value="1"/>
</dbReference>
<proteinExistence type="predicted"/>
<dbReference type="InterPro" id="IPR039538">
    <property type="entry name" value="BetI_C"/>
</dbReference>
<evidence type="ECO:0000256" key="4">
    <source>
        <dbReference type="ARBA" id="ARBA00023163"/>
    </source>
</evidence>
<dbReference type="InterPro" id="IPR001647">
    <property type="entry name" value="HTH_TetR"/>
</dbReference>
<evidence type="ECO:0000256" key="5">
    <source>
        <dbReference type="PROSITE-ProRule" id="PRU00335"/>
    </source>
</evidence>
<evidence type="ECO:0000256" key="2">
    <source>
        <dbReference type="ARBA" id="ARBA00023015"/>
    </source>
</evidence>
<dbReference type="PROSITE" id="PS50977">
    <property type="entry name" value="HTH_TETR_2"/>
    <property type="match status" value="1"/>
</dbReference>
<feature type="compositionally biased region" description="Low complexity" evidence="6">
    <location>
        <begin position="95"/>
        <end position="104"/>
    </location>
</feature>
<dbReference type="SUPFAM" id="SSF48498">
    <property type="entry name" value="Tetracyclin repressor-like, C-terminal domain"/>
    <property type="match status" value="1"/>
</dbReference>
<dbReference type="Pfam" id="PF00440">
    <property type="entry name" value="TetR_N"/>
    <property type="match status" value="1"/>
</dbReference>
<evidence type="ECO:0000259" key="7">
    <source>
        <dbReference type="PROSITE" id="PS50943"/>
    </source>
</evidence>
<feature type="domain" description="HTH tetR-type" evidence="8">
    <location>
        <begin position="165"/>
        <end position="225"/>
    </location>
</feature>
<feature type="domain" description="HTH cro/C1-type" evidence="7">
    <location>
        <begin position="31"/>
        <end position="85"/>
    </location>
</feature>
<dbReference type="Gene3D" id="1.10.260.40">
    <property type="entry name" value="lambda repressor-like DNA-binding domains"/>
    <property type="match status" value="1"/>
</dbReference>
<organism evidence="9 10">
    <name type="scientific">Streptomyces albiaxialis</name>
    <dbReference type="NCBI Taxonomy" id="329523"/>
    <lineage>
        <taxon>Bacteria</taxon>
        <taxon>Bacillati</taxon>
        <taxon>Actinomycetota</taxon>
        <taxon>Actinomycetes</taxon>
        <taxon>Kitasatosporales</taxon>
        <taxon>Streptomycetaceae</taxon>
        <taxon>Streptomyces</taxon>
    </lineage>
</organism>
<keyword evidence="10" id="KW-1185">Reference proteome</keyword>
<evidence type="ECO:0000256" key="1">
    <source>
        <dbReference type="ARBA" id="ARBA00022491"/>
    </source>
</evidence>
<name>A0ABN2VYE0_9ACTN</name>
<protein>
    <submittedName>
        <fullName evidence="9">TetR family transcriptional regulator C-terminal domain-containing protein</fullName>
    </submittedName>
</protein>
<dbReference type="PANTHER" id="PTHR30055">
    <property type="entry name" value="HTH-TYPE TRANSCRIPTIONAL REGULATOR RUTR"/>
    <property type="match status" value="1"/>
</dbReference>
<keyword evidence="4" id="KW-0804">Transcription</keyword>
<dbReference type="InterPro" id="IPR036271">
    <property type="entry name" value="Tet_transcr_reg_TetR-rel_C_sf"/>
</dbReference>
<dbReference type="PANTHER" id="PTHR30055:SF238">
    <property type="entry name" value="MYCOFACTOCIN BIOSYNTHESIS TRANSCRIPTIONAL REGULATOR MFTR-RELATED"/>
    <property type="match status" value="1"/>
</dbReference>
<gene>
    <name evidence="9" type="ORF">GCM10009801_32040</name>
</gene>
<feature type="region of interest" description="Disordered" evidence="6">
    <location>
        <begin position="95"/>
        <end position="162"/>
    </location>
</feature>
<comment type="caution">
    <text evidence="9">The sequence shown here is derived from an EMBL/GenBank/DDBJ whole genome shotgun (WGS) entry which is preliminary data.</text>
</comment>
<dbReference type="SMART" id="SM00530">
    <property type="entry name" value="HTH_XRE"/>
    <property type="match status" value="1"/>
</dbReference>
<accession>A0ABN2VYE0</accession>
<evidence type="ECO:0000313" key="9">
    <source>
        <dbReference type="EMBL" id="GAA2076508.1"/>
    </source>
</evidence>
<evidence type="ECO:0000313" key="10">
    <source>
        <dbReference type="Proteomes" id="UP001500016"/>
    </source>
</evidence>
<feature type="DNA-binding region" description="H-T-H motif" evidence="5">
    <location>
        <begin position="188"/>
        <end position="207"/>
    </location>
</feature>
<dbReference type="InterPro" id="IPR001387">
    <property type="entry name" value="Cro/C1-type_HTH"/>
</dbReference>
<dbReference type="Pfam" id="PF13977">
    <property type="entry name" value="TetR_C_6"/>
    <property type="match status" value="1"/>
</dbReference>
<dbReference type="Gene3D" id="1.10.357.10">
    <property type="entry name" value="Tetracycline Repressor, domain 2"/>
    <property type="match status" value="1"/>
</dbReference>
<evidence type="ECO:0000259" key="8">
    <source>
        <dbReference type="PROSITE" id="PS50977"/>
    </source>
</evidence>
<evidence type="ECO:0000256" key="6">
    <source>
        <dbReference type="SAM" id="MobiDB-lite"/>
    </source>
</evidence>
<dbReference type="InterPro" id="IPR010982">
    <property type="entry name" value="Lambda_DNA-bd_dom_sf"/>
</dbReference>
<feature type="compositionally biased region" description="Low complexity" evidence="6">
    <location>
        <begin position="112"/>
        <end position="127"/>
    </location>
</feature>
<dbReference type="InterPro" id="IPR009057">
    <property type="entry name" value="Homeodomain-like_sf"/>
</dbReference>
<keyword evidence="3 5" id="KW-0238">DNA-binding</keyword>
<dbReference type="Pfam" id="PF13560">
    <property type="entry name" value="HTH_31"/>
    <property type="match status" value="1"/>
</dbReference>
<reference evidence="9 10" key="1">
    <citation type="journal article" date="2019" name="Int. J. Syst. Evol. Microbiol.">
        <title>The Global Catalogue of Microorganisms (GCM) 10K type strain sequencing project: providing services to taxonomists for standard genome sequencing and annotation.</title>
        <authorList>
            <consortium name="The Broad Institute Genomics Platform"/>
            <consortium name="The Broad Institute Genome Sequencing Center for Infectious Disease"/>
            <person name="Wu L."/>
            <person name="Ma J."/>
        </authorList>
    </citation>
    <scope>NUCLEOTIDE SEQUENCE [LARGE SCALE GENOMIC DNA]</scope>
    <source>
        <strain evidence="9 10">JCM 15478</strain>
    </source>
</reference>
<dbReference type="PROSITE" id="PS50943">
    <property type="entry name" value="HTH_CROC1"/>
    <property type="match status" value="1"/>
</dbReference>
<dbReference type="EMBL" id="BAAAPE010000007">
    <property type="protein sequence ID" value="GAA2076508.1"/>
    <property type="molecule type" value="Genomic_DNA"/>
</dbReference>
<sequence>MLNAAVRCRTMQQQQPGSRVADAAGDVAERVRKVVEAAGCSQREFARRIVMDPSKLSRSLGGSRRFTVAELARIADAAGVDAAWLLGAGPAGTDTGARTDARTGSGAGASAGTGTSAAPAPLPGTSPEGAPECTPEDVPGTRTGSGAPEPQARPATDVLPPAPVAGRPLQIVRETVRLIAEHGFHAVRVSDIAGACDTSTAAIHYHFPGRAELLEAAVRWCMDEDTASRAAHLADAAGTGEGDAARELRQLIALQTPRTPQQRRQWMVWLDLWAEAARSTAIGKLHVEYYRQWRTTVADVLRRGIAQGVFRDIDPEAGALRLTALIDGLASQVLASGEGEGTSADDMHEALLAYVGTELSA</sequence>
<dbReference type="CDD" id="cd00093">
    <property type="entry name" value="HTH_XRE"/>
    <property type="match status" value="1"/>
</dbReference>
<dbReference type="InterPro" id="IPR050109">
    <property type="entry name" value="HTH-type_TetR-like_transc_reg"/>
</dbReference>
<dbReference type="Proteomes" id="UP001500016">
    <property type="component" value="Unassembled WGS sequence"/>
</dbReference>
<keyword evidence="2" id="KW-0805">Transcription regulation</keyword>
<dbReference type="SUPFAM" id="SSF47413">
    <property type="entry name" value="lambda repressor-like DNA-binding domains"/>
    <property type="match status" value="1"/>
</dbReference>
<keyword evidence="1" id="KW-0678">Repressor</keyword>
<evidence type="ECO:0000256" key="3">
    <source>
        <dbReference type="ARBA" id="ARBA00023125"/>
    </source>
</evidence>